<accession>A0A4U8YUE9</accession>
<keyword evidence="3" id="KW-0413">Isomerase</keyword>
<evidence type="ECO:0000256" key="3">
    <source>
        <dbReference type="ARBA" id="ARBA00023235"/>
    </source>
</evidence>
<keyword evidence="2" id="KW-0238">DNA-binding</keyword>
<evidence type="ECO:0000256" key="5">
    <source>
        <dbReference type="ARBA" id="ARBA00034808"/>
    </source>
</evidence>
<dbReference type="GO" id="GO:0009378">
    <property type="term" value="F:four-way junction helicase activity"/>
    <property type="evidence" value="ECO:0007669"/>
    <property type="project" value="TreeGrafter"/>
</dbReference>
<sequence>MAVMPTGSGKSLCYQLPAIIRPGLTIVVSPLIALMRDQVQQLRGRGVDAAALNSVNSASDNALIEAGLRKGRYRLVYVAPERLVRGDTQGPAARSRSQCSRHRRSALRVAMGPRLPAGIFRSRAGREIDRRHAAHRCHCDGRCADPRRHRAKAVSGQASRLCAFFRPAEHPSRHAAQSQCRASDRDDDRAPQGTKRHRLLRLPQRR</sequence>
<name>A0A4U8YUE9_METTU</name>
<dbReference type="GO" id="GO:0006281">
    <property type="term" value="P:DNA repair"/>
    <property type="evidence" value="ECO:0007669"/>
    <property type="project" value="TreeGrafter"/>
</dbReference>
<evidence type="ECO:0000256" key="6">
    <source>
        <dbReference type="SAM" id="MobiDB-lite"/>
    </source>
</evidence>
<dbReference type="InterPro" id="IPR011545">
    <property type="entry name" value="DEAD/DEAH_box_helicase_dom"/>
</dbReference>
<dbReference type="InterPro" id="IPR014001">
    <property type="entry name" value="Helicase_ATP-bd"/>
</dbReference>
<dbReference type="GO" id="GO:0005694">
    <property type="term" value="C:chromosome"/>
    <property type="evidence" value="ECO:0007669"/>
    <property type="project" value="TreeGrafter"/>
</dbReference>
<proteinExistence type="inferred from homology"/>
<evidence type="ECO:0000256" key="2">
    <source>
        <dbReference type="ARBA" id="ARBA00023125"/>
    </source>
</evidence>
<comment type="similarity">
    <text evidence="1">Belongs to the helicase family. RecQ subfamily.</text>
</comment>
<dbReference type="PANTHER" id="PTHR13710:SF105">
    <property type="entry name" value="ATP-DEPENDENT DNA HELICASE Q1"/>
    <property type="match status" value="1"/>
</dbReference>
<dbReference type="Proteomes" id="UP000294360">
    <property type="component" value="Chromosome"/>
</dbReference>
<dbReference type="GO" id="GO:0006310">
    <property type="term" value="P:DNA recombination"/>
    <property type="evidence" value="ECO:0007669"/>
    <property type="project" value="TreeGrafter"/>
</dbReference>
<organism evidence="8 9">
    <name type="scientific">Methylocella tundrae</name>
    <dbReference type="NCBI Taxonomy" id="227605"/>
    <lineage>
        <taxon>Bacteria</taxon>
        <taxon>Pseudomonadati</taxon>
        <taxon>Pseudomonadota</taxon>
        <taxon>Alphaproteobacteria</taxon>
        <taxon>Hyphomicrobiales</taxon>
        <taxon>Beijerinckiaceae</taxon>
        <taxon>Methylocella</taxon>
    </lineage>
</organism>
<evidence type="ECO:0000256" key="4">
    <source>
        <dbReference type="ARBA" id="ARBA00034617"/>
    </source>
</evidence>
<comment type="catalytic activity">
    <reaction evidence="4">
        <text>Couples ATP hydrolysis with the unwinding of duplex DNA by translocating in the 3'-5' direction.</text>
        <dbReference type="EC" id="5.6.2.4"/>
    </reaction>
</comment>
<dbReference type="GO" id="GO:0043138">
    <property type="term" value="F:3'-5' DNA helicase activity"/>
    <property type="evidence" value="ECO:0007669"/>
    <property type="project" value="UniProtKB-EC"/>
</dbReference>
<feature type="region of interest" description="Disordered" evidence="6">
    <location>
        <begin position="173"/>
        <end position="206"/>
    </location>
</feature>
<dbReference type="GO" id="GO:0005524">
    <property type="term" value="F:ATP binding"/>
    <property type="evidence" value="ECO:0007669"/>
    <property type="project" value="InterPro"/>
</dbReference>
<feature type="domain" description="Helicase ATP-binding" evidence="7">
    <location>
        <begin position="1"/>
        <end position="85"/>
    </location>
</feature>
<evidence type="ECO:0000313" key="9">
    <source>
        <dbReference type="Proteomes" id="UP000294360"/>
    </source>
</evidence>
<dbReference type="Pfam" id="PF00270">
    <property type="entry name" value="DEAD"/>
    <property type="match status" value="1"/>
</dbReference>
<protein>
    <recommendedName>
        <fullName evidence="5">DNA 3'-5' helicase</fullName>
        <ecNumber evidence="5">5.6.2.4</ecNumber>
    </recommendedName>
</protein>
<dbReference type="KEGG" id="mtun:MTUNDRAET4_0016"/>
<evidence type="ECO:0000259" key="7">
    <source>
        <dbReference type="PROSITE" id="PS51192"/>
    </source>
</evidence>
<dbReference type="Gene3D" id="3.40.50.300">
    <property type="entry name" value="P-loop containing nucleotide triphosphate hydrolases"/>
    <property type="match status" value="1"/>
</dbReference>
<dbReference type="PROSITE" id="PS51192">
    <property type="entry name" value="HELICASE_ATP_BIND_1"/>
    <property type="match status" value="1"/>
</dbReference>
<dbReference type="GO" id="GO:0003677">
    <property type="term" value="F:DNA binding"/>
    <property type="evidence" value="ECO:0007669"/>
    <property type="project" value="UniProtKB-KW"/>
</dbReference>
<dbReference type="EC" id="5.6.2.4" evidence="5"/>
<dbReference type="AlphaFoldDB" id="A0A4U8YUE9"/>
<dbReference type="GO" id="GO:0005737">
    <property type="term" value="C:cytoplasm"/>
    <property type="evidence" value="ECO:0007669"/>
    <property type="project" value="TreeGrafter"/>
</dbReference>
<dbReference type="PANTHER" id="PTHR13710">
    <property type="entry name" value="DNA HELICASE RECQ FAMILY MEMBER"/>
    <property type="match status" value="1"/>
</dbReference>
<dbReference type="EMBL" id="LR536450">
    <property type="protein sequence ID" value="VFU06909.1"/>
    <property type="molecule type" value="Genomic_DNA"/>
</dbReference>
<reference evidence="8 9" key="1">
    <citation type="submission" date="2019-03" db="EMBL/GenBank/DDBJ databases">
        <authorList>
            <person name="Kox A.R. M."/>
        </authorList>
    </citation>
    <scope>NUCLEOTIDE SEQUENCE [LARGE SCALE GENOMIC DNA]</scope>
    <source>
        <strain evidence="8">MTUNDRAET4 annotated genome</strain>
    </source>
</reference>
<evidence type="ECO:0000256" key="1">
    <source>
        <dbReference type="ARBA" id="ARBA00005446"/>
    </source>
</evidence>
<dbReference type="SUPFAM" id="SSF52540">
    <property type="entry name" value="P-loop containing nucleoside triphosphate hydrolases"/>
    <property type="match status" value="1"/>
</dbReference>
<dbReference type="InterPro" id="IPR027417">
    <property type="entry name" value="P-loop_NTPase"/>
</dbReference>
<feature type="compositionally biased region" description="Basic residues" evidence="6">
    <location>
        <begin position="194"/>
        <end position="206"/>
    </location>
</feature>
<evidence type="ECO:0000313" key="8">
    <source>
        <dbReference type="EMBL" id="VFU06909.1"/>
    </source>
</evidence>
<gene>
    <name evidence="8" type="ORF">MTUNDRAET4_0016</name>
</gene>